<comment type="similarity">
    <text evidence="1 2">Belongs to the profilin family.</text>
</comment>
<reference evidence="3" key="2">
    <citation type="submission" date="2025-08" db="UniProtKB">
        <authorList>
            <consortium name="Ensembl"/>
        </authorList>
    </citation>
    <scope>IDENTIFICATION</scope>
</reference>
<proteinExistence type="inferred from homology"/>
<dbReference type="Pfam" id="PF00235">
    <property type="entry name" value="Profilin"/>
    <property type="match status" value="1"/>
</dbReference>
<evidence type="ECO:0000256" key="2">
    <source>
        <dbReference type="RuleBase" id="RU003909"/>
    </source>
</evidence>
<reference evidence="3 4" key="1">
    <citation type="submission" date="2017-08" db="EMBL/GenBank/DDBJ databases">
        <title>USMARCv1.0.</title>
        <authorList>
            <person name="Hannum G.I."/>
            <person name="Koren S."/>
            <person name="Schroeder S.G."/>
            <person name="Chin S.C."/>
            <person name="Nonneman D.J."/>
            <person name="Becker S.A."/>
            <person name="Rosen B.D."/>
            <person name="Bickhart D.M."/>
            <person name="Putnam N.H."/>
            <person name="Green R.E."/>
            <person name="Tuggle C.K."/>
            <person name="Liu H."/>
            <person name="Rohrer G.A."/>
            <person name="Warr A."/>
            <person name="Hall R."/>
            <person name="Kim K."/>
            <person name="Hume D.A."/>
            <person name="Talbot R."/>
            <person name="Chow W."/>
            <person name="Howe K."/>
            <person name="Schwartz A.S."/>
            <person name="Watson M."/>
            <person name="Archibald A.L."/>
            <person name="Phillippy A.M."/>
            <person name="Smith T.P.L."/>
        </authorList>
    </citation>
    <scope>NUCLEOTIDE SEQUENCE [LARGE SCALE GENOMIC DNA]</scope>
</reference>
<dbReference type="InterPro" id="IPR036140">
    <property type="entry name" value="PFN_sf"/>
</dbReference>
<evidence type="ECO:0000313" key="4">
    <source>
        <dbReference type="Proteomes" id="UP000314985"/>
    </source>
</evidence>
<dbReference type="PANTHER" id="PTHR13936">
    <property type="entry name" value="PROFILIN"/>
    <property type="match status" value="1"/>
</dbReference>
<organism evidence="3 4">
    <name type="scientific">Sus scrofa</name>
    <name type="common">Pig</name>
    <dbReference type="NCBI Taxonomy" id="9823"/>
    <lineage>
        <taxon>Eukaryota</taxon>
        <taxon>Metazoa</taxon>
        <taxon>Chordata</taxon>
        <taxon>Craniata</taxon>
        <taxon>Vertebrata</taxon>
        <taxon>Euteleostomi</taxon>
        <taxon>Mammalia</taxon>
        <taxon>Eutheria</taxon>
        <taxon>Laurasiatheria</taxon>
        <taxon>Artiodactyla</taxon>
        <taxon>Suina</taxon>
        <taxon>Suidae</taxon>
        <taxon>Sus</taxon>
    </lineage>
</organism>
<dbReference type="InterPro" id="IPR048278">
    <property type="entry name" value="PFN"/>
</dbReference>
<accession>A0A4X1TWQ9</accession>
<dbReference type="Ensembl" id="ENSSSCT00070023857.1">
    <property type="protein sequence ID" value="ENSSSCP00070019726.1"/>
    <property type="gene ID" value="ENSSSCG00070012215.1"/>
</dbReference>
<dbReference type="Proteomes" id="UP000314985">
    <property type="component" value="Chromosome 13"/>
</dbReference>
<dbReference type="Gene3D" id="3.30.450.30">
    <property type="entry name" value="Dynein light chain 2a, cytoplasmic"/>
    <property type="match status" value="1"/>
</dbReference>
<keyword evidence="2" id="KW-0009">Actin-binding</keyword>
<dbReference type="SUPFAM" id="SSF55770">
    <property type="entry name" value="Profilin (actin-binding protein)"/>
    <property type="match status" value="1"/>
</dbReference>
<protein>
    <recommendedName>
        <fullName evidence="2">Profilin</fullName>
    </recommendedName>
</protein>
<dbReference type="AlphaFoldDB" id="A0A4X1TWQ9"/>
<evidence type="ECO:0000313" key="3">
    <source>
        <dbReference type="Ensembl" id="ENSSSCP00070019726.1"/>
    </source>
</evidence>
<dbReference type="PANTHER" id="PTHR13936:SF14">
    <property type="entry name" value="PROFILIN-1"/>
    <property type="match status" value="1"/>
</dbReference>
<sequence length="130" mass="14513">MAGTSWSLWNAYINNLMADETCQDMVIVGYKDSPSIWVGVLVSKDWSSFFVHGLMLGDQKCSPIWDSLLKEGEFTMDLPTKSTGSAPTFNTTATMTAKMLVLLMGKEGVQGGIINKKYYEMASHLWHSQY</sequence>
<dbReference type="OMA" id="LMADETC"/>
<dbReference type="InterPro" id="IPR005455">
    <property type="entry name" value="PFN_euk"/>
</dbReference>
<dbReference type="GO" id="GO:0003779">
    <property type="term" value="F:actin binding"/>
    <property type="evidence" value="ECO:0007669"/>
    <property type="project" value="InterPro"/>
</dbReference>
<evidence type="ECO:0000256" key="1">
    <source>
        <dbReference type="ARBA" id="ARBA00010058"/>
    </source>
</evidence>
<name>A0A4X1TWQ9_PIG</name>
<dbReference type="SMART" id="SM00392">
    <property type="entry name" value="PROF"/>
    <property type="match status" value="1"/>
</dbReference>